<evidence type="ECO:0000259" key="1">
    <source>
        <dbReference type="PROSITE" id="PS51725"/>
    </source>
</evidence>
<dbReference type="SUPFAM" id="SSF54909">
    <property type="entry name" value="Dimeric alpha+beta barrel"/>
    <property type="match status" value="1"/>
</dbReference>
<accession>A0A0M6XP60</accession>
<dbReference type="InterPro" id="IPR007138">
    <property type="entry name" value="ABM_dom"/>
</dbReference>
<reference evidence="2 3" key="1">
    <citation type="submission" date="2015-07" db="EMBL/GenBank/DDBJ databases">
        <authorList>
            <person name="Noorani M."/>
        </authorList>
    </citation>
    <scope>NUCLEOTIDE SEQUENCE [LARGE SCALE GENOMIC DNA]</scope>
    <source>
        <strain evidence="2 3">CECT 5088</strain>
    </source>
</reference>
<dbReference type="PROSITE" id="PS51725">
    <property type="entry name" value="ABM"/>
    <property type="match status" value="1"/>
</dbReference>
<dbReference type="OrthoDB" id="9812754at2"/>
<dbReference type="EMBL" id="CXPG01000013">
    <property type="protein sequence ID" value="CTQ32387.1"/>
    <property type="molecule type" value="Genomic_DNA"/>
</dbReference>
<dbReference type="InterPro" id="IPR011008">
    <property type="entry name" value="Dimeric_a/b-barrel"/>
</dbReference>
<feature type="domain" description="ABM" evidence="1">
    <location>
        <begin position="2"/>
        <end position="93"/>
    </location>
</feature>
<dbReference type="PANTHER" id="PTHR33336">
    <property type="entry name" value="QUINOL MONOOXYGENASE YGIN-RELATED"/>
    <property type="match status" value="1"/>
</dbReference>
<name>A0A0M6XP60_9RHOB</name>
<evidence type="ECO:0000313" key="3">
    <source>
        <dbReference type="Proteomes" id="UP000048908"/>
    </source>
</evidence>
<dbReference type="InterPro" id="IPR050744">
    <property type="entry name" value="AI-2_Isomerase_LsrG"/>
</dbReference>
<dbReference type="RefSeq" id="WP_055681835.1">
    <property type="nucleotide sequence ID" value="NZ_CANMUL010000003.1"/>
</dbReference>
<keyword evidence="3" id="KW-1185">Reference proteome</keyword>
<dbReference type="GO" id="GO:0016491">
    <property type="term" value="F:oxidoreductase activity"/>
    <property type="evidence" value="ECO:0007669"/>
    <property type="project" value="TreeGrafter"/>
</dbReference>
<evidence type="ECO:0000313" key="2">
    <source>
        <dbReference type="EMBL" id="CTQ32387.1"/>
    </source>
</evidence>
<dbReference type="GO" id="GO:0005829">
    <property type="term" value="C:cytosol"/>
    <property type="evidence" value="ECO:0007669"/>
    <property type="project" value="TreeGrafter"/>
</dbReference>
<dbReference type="Pfam" id="PF03992">
    <property type="entry name" value="ABM"/>
    <property type="match status" value="1"/>
</dbReference>
<sequence length="95" mass="10892">MFVVTVTIEVHPGHWRDFLPLVMENARASVSEPACQRFDVATDPDRPGEVFLYELYDDASGFDAHRKTPHYATFDRGTADMIRRKSVVTYSEFHA</sequence>
<organism evidence="2 3">
    <name type="scientific">Jannaschia rubra</name>
    <dbReference type="NCBI Taxonomy" id="282197"/>
    <lineage>
        <taxon>Bacteria</taxon>
        <taxon>Pseudomonadati</taxon>
        <taxon>Pseudomonadota</taxon>
        <taxon>Alphaproteobacteria</taxon>
        <taxon>Rhodobacterales</taxon>
        <taxon>Roseobacteraceae</taxon>
        <taxon>Jannaschia</taxon>
    </lineage>
</organism>
<dbReference type="AlphaFoldDB" id="A0A0M6XP60"/>
<dbReference type="Proteomes" id="UP000048908">
    <property type="component" value="Unassembled WGS sequence"/>
</dbReference>
<dbReference type="Gene3D" id="3.30.70.100">
    <property type="match status" value="1"/>
</dbReference>
<protein>
    <submittedName>
        <fullName evidence="2">Autoinducer 2-degrading protein LsrG</fullName>
    </submittedName>
</protein>
<dbReference type="STRING" id="282197.SAMN04488517_10552"/>
<gene>
    <name evidence="2" type="primary">lsrG</name>
    <name evidence="2" type="ORF">JAN5088_01152</name>
</gene>
<dbReference type="PANTHER" id="PTHR33336:SF1">
    <property type="entry name" value="(4S)-4-HYDROXY-5-PHOSPHONOOXYPENTANE-2,3-DIONE ISOMERASE"/>
    <property type="match status" value="1"/>
</dbReference>
<proteinExistence type="predicted"/>